<gene>
    <name evidence="2" type="ORF">J2Z49_001963</name>
</gene>
<proteinExistence type="predicted"/>
<name>A0ABU0B293_9FIRM</name>
<keyword evidence="3" id="KW-1185">Reference proteome</keyword>
<sequence>MGIFFRHIFTLMKKRFCRCTGTDALLPLQQDVDRLKKEVALLRELLESQHWRIEKFHVDRMHVEQFTINLENINVDQLGGALNVGITHSCLVGKGDLPAQKEPEDPKDPPAAQTGNQGGYILTFRPQR</sequence>
<organism evidence="2 3">
    <name type="scientific">Desulfofundulus luciae</name>
    <dbReference type="NCBI Taxonomy" id="74702"/>
    <lineage>
        <taxon>Bacteria</taxon>
        <taxon>Bacillati</taxon>
        <taxon>Bacillota</taxon>
        <taxon>Clostridia</taxon>
        <taxon>Eubacteriales</taxon>
        <taxon>Peptococcaceae</taxon>
        <taxon>Desulfofundulus</taxon>
    </lineage>
</organism>
<accession>A0ABU0B293</accession>
<dbReference type="RefSeq" id="WP_307402502.1">
    <property type="nucleotide sequence ID" value="NZ_JAUSUX010000014.1"/>
</dbReference>
<protein>
    <submittedName>
        <fullName evidence="2">Uncharacterized protein</fullName>
    </submittedName>
</protein>
<evidence type="ECO:0000313" key="2">
    <source>
        <dbReference type="EMBL" id="MDQ0286846.1"/>
    </source>
</evidence>
<evidence type="ECO:0000256" key="1">
    <source>
        <dbReference type="SAM" id="MobiDB-lite"/>
    </source>
</evidence>
<dbReference type="EMBL" id="JAUSUX010000014">
    <property type="protein sequence ID" value="MDQ0286846.1"/>
    <property type="molecule type" value="Genomic_DNA"/>
</dbReference>
<evidence type="ECO:0000313" key="3">
    <source>
        <dbReference type="Proteomes" id="UP001225644"/>
    </source>
</evidence>
<feature type="region of interest" description="Disordered" evidence="1">
    <location>
        <begin position="95"/>
        <end position="128"/>
    </location>
</feature>
<dbReference type="Proteomes" id="UP001225644">
    <property type="component" value="Unassembled WGS sequence"/>
</dbReference>
<reference evidence="2 3" key="1">
    <citation type="submission" date="2023-07" db="EMBL/GenBank/DDBJ databases">
        <title>Genomic Encyclopedia of Type Strains, Phase IV (KMG-IV): sequencing the most valuable type-strain genomes for metagenomic binning, comparative biology and taxonomic classification.</title>
        <authorList>
            <person name="Goeker M."/>
        </authorList>
    </citation>
    <scope>NUCLEOTIDE SEQUENCE [LARGE SCALE GENOMIC DNA]</scope>
    <source>
        <strain evidence="2 3">DSM 12396</strain>
    </source>
</reference>
<feature type="compositionally biased region" description="Basic and acidic residues" evidence="1">
    <location>
        <begin position="99"/>
        <end position="108"/>
    </location>
</feature>
<comment type="caution">
    <text evidence="2">The sequence shown here is derived from an EMBL/GenBank/DDBJ whole genome shotgun (WGS) entry which is preliminary data.</text>
</comment>